<dbReference type="PANTHER" id="PTHR38663">
    <property type="match status" value="1"/>
</dbReference>
<dbReference type="Gene3D" id="3.50.50.60">
    <property type="entry name" value="FAD/NAD(P)-binding domain"/>
    <property type="match status" value="1"/>
</dbReference>
<organism evidence="2">
    <name type="scientific">Tetraselmis sp. GSL018</name>
    <dbReference type="NCBI Taxonomy" id="582737"/>
    <lineage>
        <taxon>Eukaryota</taxon>
        <taxon>Viridiplantae</taxon>
        <taxon>Chlorophyta</taxon>
        <taxon>core chlorophytes</taxon>
        <taxon>Chlorodendrophyceae</taxon>
        <taxon>Chlorodendrales</taxon>
        <taxon>Chlorodendraceae</taxon>
        <taxon>Tetraselmis</taxon>
    </lineage>
</organism>
<evidence type="ECO:0000313" key="2">
    <source>
        <dbReference type="EMBL" id="JAC84836.1"/>
    </source>
</evidence>
<name>A0A061SQ57_9CHLO</name>
<dbReference type="SUPFAM" id="SSF51905">
    <property type="entry name" value="FAD/NAD(P)-binding domain"/>
    <property type="match status" value="1"/>
</dbReference>
<feature type="region of interest" description="Disordered" evidence="1">
    <location>
        <begin position="347"/>
        <end position="372"/>
    </location>
</feature>
<dbReference type="EMBL" id="GBEZ01000010">
    <property type="protein sequence ID" value="JAC84836.1"/>
    <property type="molecule type" value="Transcribed_RNA"/>
</dbReference>
<accession>A0A061SQ57</accession>
<reference evidence="2" key="1">
    <citation type="submission" date="2014-05" db="EMBL/GenBank/DDBJ databases">
        <title>The transcriptome of the halophilic microalga Tetraselmis sp. GSL018 isolated from the Great Salt Lake, Utah.</title>
        <authorList>
            <person name="Jinkerson R.E."/>
            <person name="D'Adamo S."/>
            <person name="Posewitz M.C."/>
        </authorList>
    </citation>
    <scope>NUCLEOTIDE SEQUENCE</scope>
    <source>
        <strain evidence="2">GSL018</strain>
    </source>
</reference>
<evidence type="ECO:0000256" key="1">
    <source>
        <dbReference type="SAM" id="MobiDB-lite"/>
    </source>
</evidence>
<feature type="compositionally biased region" description="Basic residues" evidence="1">
    <location>
        <begin position="445"/>
        <end position="458"/>
    </location>
</feature>
<feature type="compositionally biased region" description="Low complexity" evidence="1">
    <location>
        <begin position="416"/>
        <end position="426"/>
    </location>
</feature>
<feature type="non-terminal residue" evidence="2">
    <location>
        <position position="1"/>
    </location>
</feature>
<feature type="compositionally biased region" description="Basic residues" evidence="1">
    <location>
        <begin position="473"/>
        <end position="482"/>
    </location>
</feature>
<dbReference type="AlphaFoldDB" id="A0A061SQ57"/>
<dbReference type="InterPro" id="IPR036188">
    <property type="entry name" value="FAD/NAD-bd_sf"/>
</dbReference>
<gene>
    <name evidence="2" type="ORF">TSPGSL018_20</name>
</gene>
<feature type="region of interest" description="Disordered" evidence="1">
    <location>
        <begin position="411"/>
        <end position="482"/>
    </location>
</feature>
<dbReference type="PANTHER" id="PTHR38663:SF1">
    <property type="entry name" value="L-ORNITHINE N(5)-MONOOXYGENASE"/>
    <property type="match status" value="1"/>
</dbReference>
<protein>
    <submittedName>
        <fullName evidence="2">Fad-dependent pyridine nucleotide-disulfide oxidoreductase</fullName>
    </submittedName>
</protein>
<proteinExistence type="predicted"/>
<sequence length="482" mass="51935">QCNSHTGGEKKLIIVGAGIEALYLVARLSDDILTGTCVIDKKGFWLHNFDLFHLNLESEVLRTPQNVTPHSKPSALKQFSEKQKLNCELKNYLKGFLPLPTPRLFSKFCVEEVVGRRPMPGLVHDEVTRVCGIKAGEAAHTGLPSGFGCRVETRGGLRFYAESVVFTGSAEIPIIPTWIPDPQKIMSTATASYFLEDQVLPVRNGSGNEAAALMVHSSTLAREGLGDVTERHIAIVGGGMVSAQLALAASRKGAARVTLICRRELREQPFDCDLAYAGGLQHRLLSGLNSPSDRLRFCRRARDGGSITPQVGAALRAAEQRGDLRICERAVVSNATVAEDGRWHLSVAPSGLQRPRSGKGGRGTGREQPRAEEIEADAVWLATGTASDASRDPLLRSIAAEHPARIVRRVPRPGARRAPVAGARPVCCGPPRHRVRRANSPAAPRHARGSRAGRGGHPRRAEQPAAASAIGHAPRRRRCGPA</sequence>